<gene>
    <name evidence="1" type="ORF">ON753_21665</name>
</gene>
<sequence>MGETETERQTDFASHLPVPLQPVLEREQQVFSTRYRPNSVFLAHLIATRDGEPQTRVRRRAEPVHGVNTYRAVAALPRQRAAGHLLKTER</sequence>
<proteinExistence type="predicted"/>
<name>A0ABT3R6N1_9HYPH</name>
<dbReference type="RefSeq" id="WP_265965362.1">
    <property type="nucleotide sequence ID" value="NZ_JAPEVI010000003.1"/>
</dbReference>
<comment type="caution">
    <text evidence="1">The sequence shown here is derived from an EMBL/GenBank/DDBJ whole genome shotgun (WGS) entry which is preliminary data.</text>
</comment>
<dbReference type="Proteomes" id="UP001300261">
    <property type="component" value="Unassembled WGS sequence"/>
</dbReference>
<accession>A0ABT3R6N1</accession>
<evidence type="ECO:0000313" key="2">
    <source>
        <dbReference type="Proteomes" id="UP001300261"/>
    </source>
</evidence>
<dbReference type="EMBL" id="JAPEVI010000003">
    <property type="protein sequence ID" value="MCX2724947.1"/>
    <property type="molecule type" value="Genomic_DNA"/>
</dbReference>
<evidence type="ECO:0000313" key="1">
    <source>
        <dbReference type="EMBL" id="MCX2724947.1"/>
    </source>
</evidence>
<reference evidence="1 2" key="1">
    <citation type="journal article" date="2016" name="Int. J. Syst. Evol. Microbiol.">
        <title>Labrenzia salina sp. nov., isolated from the rhizosphere of the halophyte Arthrocnemum macrostachyum.</title>
        <authorList>
            <person name="Camacho M."/>
            <person name="Redondo-Gomez S."/>
            <person name="Rodriguez-Llorente I."/>
            <person name="Rohde M."/>
            <person name="Sproer C."/>
            <person name="Schumann P."/>
            <person name="Klenk H.P."/>
            <person name="Montero-Calasanz M.D.C."/>
        </authorList>
    </citation>
    <scope>NUCLEOTIDE SEQUENCE [LARGE SCALE GENOMIC DNA]</scope>
    <source>
        <strain evidence="1 2">DSM 29163</strain>
    </source>
</reference>
<keyword evidence="2" id="KW-1185">Reference proteome</keyword>
<organism evidence="1 2">
    <name type="scientific">Roseibium salinum</name>
    <dbReference type="NCBI Taxonomy" id="1604349"/>
    <lineage>
        <taxon>Bacteria</taxon>
        <taxon>Pseudomonadati</taxon>
        <taxon>Pseudomonadota</taxon>
        <taxon>Alphaproteobacteria</taxon>
        <taxon>Hyphomicrobiales</taxon>
        <taxon>Stappiaceae</taxon>
        <taxon>Roseibium</taxon>
    </lineage>
</organism>
<protein>
    <submittedName>
        <fullName evidence="1">Uncharacterized protein</fullName>
    </submittedName>
</protein>